<organism evidence="1">
    <name type="scientific">Rhizophora mucronata</name>
    <name type="common">Asiatic mangrove</name>
    <dbReference type="NCBI Taxonomy" id="61149"/>
    <lineage>
        <taxon>Eukaryota</taxon>
        <taxon>Viridiplantae</taxon>
        <taxon>Streptophyta</taxon>
        <taxon>Embryophyta</taxon>
        <taxon>Tracheophyta</taxon>
        <taxon>Spermatophyta</taxon>
        <taxon>Magnoliopsida</taxon>
        <taxon>eudicotyledons</taxon>
        <taxon>Gunneridae</taxon>
        <taxon>Pentapetalae</taxon>
        <taxon>rosids</taxon>
        <taxon>fabids</taxon>
        <taxon>Malpighiales</taxon>
        <taxon>Rhizophoraceae</taxon>
        <taxon>Rhizophora</taxon>
    </lineage>
</organism>
<accession>A0A2P2P844</accession>
<dbReference type="AlphaFoldDB" id="A0A2P2P844"/>
<sequence>MAKPSPAPKAYLFNESGCNGFSQCGYFLAHLDLDQLRSPVGGENESERQKANHSH</sequence>
<name>A0A2P2P844_RHIMU</name>
<reference evidence="1" key="1">
    <citation type="submission" date="2018-02" db="EMBL/GenBank/DDBJ databases">
        <title>Rhizophora mucronata_Transcriptome.</title>
        <authorList>
            <person name="Meera S.P."/>
            <person name="Sreeshan A."/>
            <person name="Augustine A."/>
        </authorList>
    </citation>
    <scope>NUCLEOTIDE SEQUENCE</scope>
    <source>
        <tissue evidence="1">Leaf</tissue>
    </source>
</reference>
<proteinExistence type="predicted"/>
<protein>
    <submittedName>
        <fullName evidence="1">Uncharacterized protein</fullName>
    </submittedName>
</protein>
<dbReference type="EMBL" id="GGEC01070375">
    <property type="protein sequence ID" value="MBX50859.1"/>
    <property type="molecule type" value="Transcribed_RNA"/>
</dbReference>
<evidence type="ECO:0000313" key="1">
    <source>
        <dbReference type="EMBL" id="MBX50859.1"/>
    </source>
</evidence>